<dbReference type="GO" id="GO:0009279">
    <property type="term" value="C:cell outer membrane"/>
    <property type="evidence" value="ECO:0007669"/>
    <property type="project" value="UniProtKB-SubCell"/>
</dbReference>
<keyword evidence="2 4" id="KW-0472">Membrane</keyword>
<dbReference type="GO" id="GO:0051205">
    <property type="term" value="P:protein insertion into membrane"/>
    <property type="evidence" value="ECO:0007669"/>
    <property type="project" value="UniProtKB-UniRule"/>
</dbReference>
<dbReference type="InterPro" id="IPR039565">
    <property type="entry name" value="BamD-like"/>
</dbReference>
<name>A0A9X1YLL6_9BURK</name>
<dbReference type="HAMAP" id="MF_00922">
    <property type="entry name" value="OM_assembly_BamD"/>
    <property type="match status" value="1"/>
</dbReference>
<dbReference type="GO" id="GO:0043165">
    <property type="term" value="P:Gram-negative-bacterium-type cell outer membrane assembly"/>
    <property type="evidence" value="ECO:0007669"/>
    <property type="project" value="UniProtKB-UniRule"/>
</dbReference>
<gene>
    <name evidence="4" type="primary">bamD</name>
    <name evidence="6" type="ORF">LPC04_12950</name>
</gene>
<feature type="domain" description="Outer membrane lipoprotein BamD-like" evidence="5">
    <location>
        <begin position="37"/>
        <end position="242"/>
    </location>
</feature>
<dbReference type="SUPFAM" id="SSF48452">
    <property type="entry name" value="TPR-like"/>
    <property type="match status" value="1"/>
</dbReference>
<reference evidence="6" key="1">
    <citation type="submission" date="2021-11" db="EMBL/GenBank/DDBJ databases">
        <title>BS-T2-15 a new species belonging to the Comamonadaceae family isolated from the soil of a French oak forest.</title>
        <authorList>
            <person name="Mieszkin S."/>
            <person name="Alain K."/>
        </authorList>
    </citation>
    <scope>NUCLEOTIDE SEQUENCE</scope>
    <source>
        <strain evidence="6">BS-T2-15</strain>
    </source>
</reference>
<sequence precursor="true">MTFSIAFRRLVTLLAPISLAAALAACGTTQAEKDAATPVEKLYADAMDDAEGANYDRAIKALDRIEGKAAGSILAQQAQLELAYLYWKTADKVQALATIDRFIKLHPSSPALDYALYLRGVINFNDDLGWLSTFTGQNLAERDQAAARESYQSFKQLSEQFPDSKYTPDARIRMDFTVNMLAEYEVRVANYYMRRGAYVAAANRAKESVIEFPQTASTAEALHVMVLSYDKLGLTQLRDDAQRVLNKNFPDSTFSDTKPKSAWWKFW</sequence>
<dbReference type="CDD" id="cd15830">
    <property type="entry name" value="BamD"/>
    <property type="match status" value="1"/>
</dbReference>
<dbReference type="Pfam" id="PF13525">
    <property type="entry name" value="YfiO"/>
    <property type="match status" value="1"/>
</dbReference>
<comment type="subcellular location">
    <subcellularLocation>
        <location evidence="4">Cell outer membrane</location>
    </subcellularLocation>
</comment>
<keyword evidence="7" id="KW-1185">Reference proteome</keyword>
<dbReference type="EMBL" id="JAJLJH010000002">
    <property type="protein sequence ID" value="MCK9686617.1"/>
    <property type="molecule type" value="Genomic_DNA"/>
</dbReference>
<dbReference type="AlphaFoldDB" id="A0A9X1YLL6"/>
<evidence type="ECO:0000256" key="3">
    <source>
        <dbReference type="ARBA" id="ARBA00023237"/>
    </source>
</evidence>
<comment type="caution">
    <text evidence="6">The sequence shown here is derived from an EMBL/GenBank/DDBJ whole genome shotgun (WGS) entry which is preliminary data.</text>
</comment>
<comment type="function">
    <text evidence="4">Part of the outer membrane protein assembly complex, which is involved in assembly and insertion of beta-barrel proteins into the outer membrane.</text>
</comment>
<comment type="similarity">
    <text evidence="4">Belongs to the BamD family.</text>
</comment>
<evidence type="ECO:0000256" key="4">
    <source>
        <dbReference type="HAMAP-Rule" id="MF_00922"/>
    </source>
</evidence>
<organism evidence="6 7">
    <name type="scientific">Scleromatobacter humisilvae</name>
    <dbReference type="NCBI Taxonomy" id="2897159"/>
    <lineage>
        <taxon>Bacteria</taxon>
        <taxon>Pseudomonadati</taxon>
        <taxon>Pseudomonadota</taxon>
        <taxon>Betaproteobacteria</taxon>
        <taxon>Burkholderiales</taxon>
        <taxon>Sphaerotilaceae</taxon>
        <taxon>Scleromatobacter</taxon>
    </lineage>
</organism>
<dbReference type="NCBIfam" id="TIGR03302">
    <property type="entry name" value="OM_YfiO"/>
    <property type="match status" value="1"/>
</dbReference>
<keyword evidence="1 4" id="KW-0732">Signal</keyword>
<evidence type="ECO:0000259" key="5">
    <source>
        <dbReference type="Pfam" id="PF13525"/>
    </source>
</evidence>
<evidence type="ECO:0000313" key="7">
    <source>
        <dbReference type="Proteomes" id="UP001139353"/>
    </source>
</evidence>
<dbReference type="InterPro" id="IPR011990">
    <property type="entry name" value="TPR-like_helical_dom_sf"/>
</dbReference>
<feature type="chain" id="PRO_5041027737" description="Outer membrane protein assembly factor BamD" evidence="4">
    <location>
        <begin position="25"/>
        <end position="267"/>
    </location>
</feature>
<evidence type="ECO:0000256" key="1">
    <source>
        <dbReference type="ARBA" id="ARBA00022729"/>
    </source>
</evidence>
<protein>
    <recommendedName>
        <fullName evidence="4">Outer membrane protein assembly factor BamD</fullName>
    </recommendedName>
</protein>
<dbReference type="Proteomes" id="UP001139353">
    <property type="component" value="Unassembled WGS sequence"/>
</dbReference>
<feature type="signal peptide" evidence="4">
    <location>
        <begin position="1"/>
        <end position="24"/>
    </location>
</feature>
<evidence type="ECO:0000256" key="2">
    <source>
        <dbReference type="ARBA" id="ARBA00023136"/>
    </source>
</evidence>
<accession>A0A9X1YLL6</accession>
<keyword evidence="3 4" id="KW-0998">Cell outer membrane</keyword>
<comment type="subunit">
    <text evidence="4">Part of the Bam complex.</text>
</comment>
<proteinExistence type="inferred from homology"/>
<evidence type="ECO:0000313" key="6">
    <source>
        <dbReference type="EMBL" id="MCK9686617.1"/>
    </source>
</evidence>
<dbReference type="InterPro" id="IPR017689">
    <property type="entry name" value="BamD"/>
</dbReference>
<dbReference type="RefSeq" id="WP_275682635.1">
    <property type="nucleotide sequence ID" value="NZ_JAJLJH010000002.1"/>
</dbReference>
<dbReference type="Gene3D" id="1.25.40.10">
    <property type="entry name" value="Tetratricopeptide repeat domain"/>
    <property type="match status" value="1"/>
</dbReference>